<sequence length="519" mass="58764">MCFGLFDYDFMSANSENNKRIAKNTLFLYMRMLLIMGVTLYTSRVVLRVLGVEDFGIYNVVGGVVSIMSFFISSLSNVTQRYMNIGLGKQDLMETGCAFRQSLTLMWLLSVLLLLFGETLGLWFVYNKLVIPPERLGAAVWVYHFSLISILSAINQVPLMGAIVAHERMNIYAYLGLFEACARLFIVYLLEAFGTIDSLILYGLLMAIVSVFVWLIYAIYSVRSFTECKFRFYWNYSLVAEMSKFIGQNLFGCFAWSAGVQGTNILLNIFFGPAVNAARAVSVQVSAVVTRFTENMMTAVKPQIIKSYASGDCEYMVTLIEKSSKYAYFLAALIAIPVMVEIEFILEVWLGEVPSHTISFTRLVLCESLIGVFIPPLWMAANATGHIKNSQVYGRMFTLAILPISYLLLRLNANPLVPFIVAVLANVGYWFYSLCDIHRQIQLNMRKYFRDVVRPILIFTFSLVLVGSILMLIEPNDSVFRFLIVFSLSVFIGFSVIYSLLQSSERMILHAALKRFVVK</sequence>
<comment type="subcellular location">
    <subcellularLocation>
        <location evidence="1">Cell membrane</location>
        <topology evidence="1">Multi-pass membrane protein</topology>
    </subcellularLocation>
</comment>
<evidence type="ECO:0000256" key="4">
    <source>
        <dbReference type="ARBA" id="ARBA00022989"/>
    </source>
</evidence>
<dbReference type="PANTHER" id="PTHR30250:SF26">
    <property type="entry name" value="PSMA PROTEIN"/>
    <property type="match status" value="1"/>
</dbReference>
<keyword evidence="2" id="KW-1003">Cell membrane</keyword>
<feature type="transmembrane region" description="Helical" evidence="6">
    <location>
        <begin position="26"/>
        <end position="43"/>
    </location>
</feature>
<feature type="transmembrane region" description="Helical" evidence="6">
    <location>
        <begin position="103"/>
        <end position="126"/>
    </location>
</feature>
<dbReference type="AlphaFoldDB" id="A0A8D9NZ34"/>
<evidence type="ECO:0000256" key="3">
    <source>
        <dbReference type="ARBA" id="ARBA00022692"/>
    </source>
</evidence>
<keyword evidence="4 6" id="KW-1133">Transmembrane helix</keyword>
<evidence type="ECO:0000256" key="2">
    <source>
        <dbReference type="ARBA" id="ARBA00022475"/>
    </source>
</evidence>
<dbReference type="Proteomes" id="UP000095455">
    <property type="component" value="Unassembled WGS sequence"/>
</dbReference>
<feature type="transmembrane region" description="Helical" evidence="6">
    <location>
        <begin position="55"/>
        <end position="75"/>
    </location>
</feature>
<evidence type="ECO:0000313" key="7">
    <source>
        <dbReference type="EMBL" id="CUN51784.1"/>
    </source>
</evidence>
<feature type="transmembrane region" description="Helical" evidence="6">
    <location>
        <begin position="326"/>
        <end position="346"/>
    </location>
</feature>
<evidence type="ECO:0000256" key="6">
    <source>
        <dbReference type="SAM" id="Phobius"/>
    </source>
</evidence>
<reference evidence="7 8" key="1">
    <citation type="submission" date="2015-09" db="EMBL/GenBank/DDBJ databases">
        <authorList>
            <consortium name="Pathogen Informatics"/>
        </authorList>
    </citation>
    <scope>NUCLEOTIDE SEQUENCE [LARGE SCALE GENOMIC DNA]</scope>
    <source>
        <strain evidence="7 8">2789STDY5608822</strain>
    </source>
</reference>
<dbReference type="EMBL" id="CYYK01000002">
    <property type="protein sequence ID" value="CUN51784.1"/>
    <property type="molecule type" value="Genomic_DNA"/>
</dbReference>
<keyword evidence="3 6" id="KW-0812">Transmembrane</keyword>
<evidence type="ECO:0008006" key="9">
    <source>
        <dbReference type="Google" id="ProtNLM"/>
    </source>
</evidence>
<feature type="transmembrane region" description="Helical" evidence="6">
    <location>
        <begin position="171"/>
        <end position="193"/>
    </location>
</feature>
<comment type="caution">
    <text evidence="7">The sequence shown here is derived from an EMBL/GenBank/DDBJ whole genome shotgun (WGS) entry which is preliminary data.</text>
</comment>
<proteinExistence type="predicted"/>
<feature type="transmembrane region" description="Helical" evidence="6">
    <location>
        <begin position="199"/>
        <end position="220"/>
    </location>
</feature>
<evidence type="ECO:0000256" key="1">
    <source>
        <dbReference type="ARBA" id="ARBA00004651"/>
    </source>
</evidence>
<dbReference type="GO" id="GO:0005886">
    <property type="term" value="C:plasma membrane"/>
    <property type="evidence" value="ECO:0007669"/>
    <property type="project" value="UniProtKB-SubCell"/>
</dbReference>
<evidence type="ECO:0000313" key="8">
    <source>
        <dbReference type="Proteomes" id="UP000095455"/>
    </source>
</evidence>
<dbReference type="InterPro" id="IPR050833">
    <property type="entry name" value="Poly_Biosynth_Transport"/>
</dbReference>
<feature type="transmembrane region" description="Helical" evidence="6">
    <location>
        <begin position="392"/>
        <end position="409"/>
    </location>
</feature>
<feature type="transmembrane region" description="Helical" evidence="6">
    <location>
        <begin position="138"/>
        <end position="159"/>
    </location>
</feature>
<name>A0A8D9NZ34_PARDI</name>
<feature type="transmembrane region" description="Helical" evidence="6">
    <location>
        <begin position="358"/>
        <end position="380"/>
    </location>
</feature>
<feature type="transmembrane region" description="Helical" evidence="6">
    <location>
        <begin position="415"/>
        <end position="432"/>
    </location>
</feature>
<evidence type="ECO:0000256" key="5">
    <source>
        <dbReference type="ARBA" id="ARBA00023136"/>
    </source>
</evidence>
<gene>
    <name evidence="7" type="ORF">ERS852380_00486</name>
</gene>
<organism evidence="7 8">
    <name type="scientific">Parabacteroides distasonis</name>
    <dbReference type="NCBI Taxonomy" id="823"/>
    <lineage>
        <taxon>Bacteria</taxon>
        <taxon>Pseudomonadati</taxon>
        <taxon>Bacteroidota</taxon>
        <taxon>Bacteroidia</taxon>
        <taxon>Bacteroidales</taxon>
        <taxon>Tannerellaceae</taxon>
        <taxon>Parabacteroides</taxon>
    </lineage>
</organism>
<dbReference type="PANTHER" id="PTHR30250">
    <property type="entry name" value="PST FAMILY PREDICTED COLANIC ACID TRANSPORTER"/>
    <property type="match status" value="1"/>
</dbReference>
<feature type="transmembrane region" description="Helical" evidence="6">
    <location>
        <begin position="452"/>
        <end position="473"/>
    </location>
</feature>
<protein>
    <recommendedName>
        <fullName evidence="9">Lipopolysaccharide biosynthesis protein</fullName>
    </recommendedName>
</protein>
<keyword evidence="5 6" id="KW-0472">Membrane</keyword>
<accession>A0A8D9NZ34</accession>
<feature type="transmembrane region" description="Helical" evidence="6">
    <location>
        <begin position="479"/>
        <end position="501"/>
    </location>
</feature>